<dbReference type="EMBL" id="CM029047">
    <property type="protein sequence ID" value="KAG2584784.1"/>
    <property type="molecule type" value="Genomic_DNA"/>
</dbReference>
<accession>A0A8T0RH82</accession>
<proteinExistence type="predicted"/>
<protein>
    <submittedName>
        <fullName evidence="1">Uncharacterized protein</fullName>
    </submittedName>
</protein>
<name>A0A8T0RH82_PANVG</name>
<dbReference type="AlphaFoldDB" id="A0A8T0RH82"/>
<dbReference type="OrthoDB" id="693063at2759"/>
<gene>
    <name evidence="1" type="ORF">PVAP13_6KG129000</name>
</gene>
<organism evidence="1 2">
    <name type="scientific">Panicum virgatum</name>
    <name type="common">Blackwell switchgrass</name>
    <dbReference type="NCBI Taxonomy" id="38727"/>
    <lineage>
        <taxon>Eukaryota</taxon>
        <taxon>Viridiplantae</taxon>
        <taxon>Streptophyta</taxon>
        <taxon>Embryophyta</taxon>
        <taxon>Tracheophyta</taxon>
        <taxon>Spermatophyta</taxon>
        <taxon>Magnoliopsida</taxon>
        <taxon>Liliopsida</taxon>
        <taxon>Poales</taxon>
        <taxon>Poaceae</taxon>
        <taxon>PACMAD clade</taxon>
        <taxon>Panicoideae</taxon>
        <taxon>Panicodae</taxon>
        <taxon>Paniceae</taxon>
        <taxon>Panicinae</taxon>
        <taxon>Panicum</taxon>
        <taxon>Panicum sect. Hiantes</taxon>
    </lineage>
</organism>
<sequence length="206" mass="23657">MDYLRSQSERYNNMDAHNKEALLQRKGQHYRRNASDLPDVNLPGLASNNVAAKTNLDEFDRAIFEPTHTFEDGEETDMNGGHVLHTDDLYAADNGIVLLQPQDDNYESYGVCAEGAGGHSMTDDPYEVIYQNLPQRHKLRNVPDCRFCGAMRFQYEPPGFCRRKGKVNIHISEVPKELKRLFTSQVHDDEIDIQEFLKHLIPHVKD</sequence>
<keyword evidence="2" id="KW-1185">Reference proteome</keyword>
<comment type="caution">
    <text evidence="1">The sequence shown here is derived from an EMBL/GenBank/DDBJ whole genome shotgun (WGS) entry which is preliminary data.</text>
</comment>
<dbReference type="Proteomes" id="UP000823388">
    <property type="component" value="Chromosome 6K"/>
</dbReference>
<evidence type="ECO:0000313" key="2">
    <source>
        <dbReference type="Proteomes" id="UP000823388"/>
    </source>
</evidence>
<reference evidence="1" key="1">
    <citation type="submission" date="2020-05" db="EMBL/GenBank/DDBJ databases">
        <title>WGS assembly of Panicum virgatum.</title>
        <authorList>
            <person name="Lovell J.T."/>
            <person name="Jenkins J."/>
            <person name="Shu S."/>
            <person name="Juenger T.E."/>
            <person name="Schmutz J."/>
        </authorList>
    </citation>
    <scope>NUCLEOTIDE SEQUENCE</scope>
    <source>
        <strain evidence="1">AP13</strain>
    </source>
</reference>
<evidence type="ECO:0000313" key="1">
    <source>
        <dbReference type="EMBL" id="KAG2584784.1"/>
    </source>
</evidence>